<feature type="region of interest" description="Disordered" evidence="1">
    <location>
        <begin position="672"/>
        <end position="713"/>
    </location>
</feature>
<evidence type="ECO:0000259" key="2">
    <source>
        <dbReference type="Pfam" id="PF02037"/>
    </source>
</evidence>
<dbReference type="InterPro" id="IPR034257">
    <property type="entry name" value="Acinus_RRM"/>
</dbReference>
<dbReference type="Gene3D" id="1.10.720.30">
    <property type="entry name" value="SAP domain"/>
    <property type="match status" value="1"/>
</dbReference>
<dbReference type="PANTHER" id="PTHR47031:SF3">
    <property type="entry name" value="SAP DOMAIN-CONTAINING PROTEIN"/>
    <property type="match status" value="1"/>
</dbReference>
<feature type="compositionally biased region" description="Basic and acidic residues" evidence="1">
    <location>
        <begin position="174"/>
        <end position="185"/>
    </location>
</feature>
<organism evidence="3 4">
    <name type="scientific">Lineolata rhizophorae</name>
    <dbReference type="NCBI Taxonomy" id="578093"/>
    <lineage>
        <taxon>Eukaryota</taxon>
        <taxon>Fungi</taxon>
        <taxon>Dikarya</taxon>
        <taxon>Ascomycota</taxon>
        <taxon>Pezizomycotina</taxon>
        <taxon>Dothideomycetes</taxon>
        <taxon>Dothideomycetes incertae sedis</taxon>
        <taxon>Lineolatales</taxon>
        <taxon>Lineolataceae</taxon>
        <taxon>Lineolata</taxon>
    </lineage>
</organism>
<feature type="compositionally biased region" description="Basic and acidic residues" evidence="1">
    <location>
        <begin position="324"/>
        <end position="341"/>
    </location>
</feature>
<feature type="region of interest" description="Disordered" evidence="1">
    <location>
        <begin position="272"/>
        <end position="292"/>
    </location>
</feature>
<evidence type="ECO:0000313" key="3">
    <source>
        <dbReference type="EMBL" id="KAF2456507.1"/>
    </source>
</evidence>
<feature type="region of interest" description="Disordered" evidence="1">
    <location>
        <begin position="304"/>
        <end position="342"/>
    </location>
</feature>
<dbReference type="PANTHER" id="PTHR47031">
    <property type="entry name" value="SAP DNA-BINDING DOMAIN-CONTAINING PROTEIN"/>
    <property type="match status" value="1"/>
</dbReference>
<feature type="region of interest" description="Disordered" evidence="1">
    <location>
        <begin position="132"/>
        <end position="253"/>
    </location>
</feature>
<gene>
    <name evidence="3" type="ORF">BDY21DRAFT_422308</name>
</gene>
<proteinExistence type="predicted"/>
<evidence type="ECO:0000313" key="4">
    <source>
        <dbReference type="Proteomes" id="UP000799766"/>
    </source>
</evidence>
<evidence type="ECO:0000256" key="1">
    <source>
        <dbReference type="SAM" id="MobiDB-lite"/>
    </source>
</evidence>
<dbReference type="InterPro" id="IPR003034">
    <property type="entry name" value="SAP_dom"/>
</dbReference>
<feature type="domain" description="SAP" evidence="2">
    <location>
        <begin position="6"/>
        <end position="43"/>
    </location>
</feature>
<feature type="region of interest" description="Disordered" evidence="1">
    <location>
        <begin position="46"/>
        <end position="110"/>
    </location>
</feature>
<feature type="compositionally biased region" description="Basic residues" evidence="1">
    <location>
        <begin position="685"/>
        <end position="707"/>
    </location>
</feature>
<feature type="compositionally biased region" description="Polar residues" evidence="1">
    <location>
        <begin position="484"/>
        <end position="517"/>
    </location>
</feature>
<feature type="region of interest" description="Disordered" evidence="1">
    <location>
        <begin position="474"/>
        <end position="603"/>
    </location>
</feature>
<dbReference type="Proteomes" id="UP000799766">
    <property type="component" value="Unassembled WGS sequence"/>
</dbReference>
<protein>
    <recommendedName>
        <fullName evidence="2">SAP domain-containing protein</fullName>
    </recommendedName>
</protein>
<reference evidence="3" key="1">
    <citation type="journal article" date="2020" name="Stud. Mycol.">
        <title>101 Dothideomycetes genomes: a test case for predicting lifestyles and emergence of pathogens.</title>
        <authorList>
            <person name="Haridas S."/>
            <person name="Albert R."/>
            <person name="Binder M."/>
            <person name="Bloem J."/>
            <person name="Labutti K."/>
            <person name="Salamov A."/>
            <person name="Andreopoulos B."/>
            <person name="Baker S."/>
            <person name="Barry K."/>
            <person name="Bills G."/>
            <person name="Bluhm B."/>
            <person name="Cannon C."/>
            <person name="Castanera R."/>
            <person name="Culley D."/>
            <person name="Daum C."/>
            <person name="Ezra D."/>
            <person name="Gonzalez J."/>
            <person name="Henrissat B."/>
            <person name="Kuo A."/>
            <person name="Liang C."/>
            <person name="Lipzen A."/>
            <person name="Lutzoni F."/>
            <person name="Magnuson J."/>
            <person name="Mondo S."/>
            <person name="Nolan M."/>
            <person name="Ohm R."/>
            <person name="Pangilinan J."/>
            <person name="Park H.-J."/>
            <person name="Ramirez L."/>
            <person name="Alfaro M."/>
            <person name="Sun H."/>
            <person name="Tritt A."/>
            <person name="Yoshinaga Y."/>
            <person name="Zwiers L.-H."/>
            <person name="Turgeon B."/>
            <person name="Goodwin S."/>
            <person name="Spatafora J."/>
            <person name="Crous P."/>
            <person name="Grigoriev I."/>
        </authorList>
    </citation>
    <scope>NUCLEOTIDE SEQUENCE</scope>
    <source>
        <strain evidence="3">ATCC 16933</strain>
    </source>
</reference>
<name>A0A6A6NYD0_9PEZI</name>
<keyword evidence="4" id="KW-1185">Reference proteome</keyword>
<sequence>MPVDRDYNTFTVANLRVLLRERGIPSTGLTRKAQIVAKLEEADAAEKTKIAQKVASQTQPTPAPPPEREESKVTVELVEDEKVAGKTQATQGPPPEPAESKVTIGPAEDEKVVIPKVDVVEKIEREKWQVVPGDVTTEPGKMSEELREAKAEEAEDTNGRKRRSEAPSVDEEEIARKRIKIDARSTSDTAQSKPEIELPVAKEASKEAEAVETTAFAQNLSPKPAEQNETKAAEDGVEAATQTKDQVSETNEPMEIDTINAFHEKDATISEHQQLPQEERQAAFSPDPAHGTFRQRSLFEDNIIPERRPAVPEIITKPDQLRSSPEESQSKDDYQNRDVEPSIHPATRAVYIRNFMRPLPHRKLIGHIKQLAGVHPQVFHVDDVRTHCFAIFPDMAPAERLRTAIHGVVWPEESTRKPLWADFVPEDSAHEWINVEKMESHKTAEGGSWAPGASRINMKRFEVEYIQKDGSDVETNFREVPRNGNLSVSNKDSSKSNTFNDPGTNAPRSAPLTSQGRFNDPFDTVSDTTLLDPLKQGNDLISPRTSDRGSRPDGAFGRLSRQDSRPTIPGLALIRESRSFSDAPPNAPTGPKDPGLPGARQPQGLQTTRRALPAVEFRPVAPHLARRRLAQIRRLGARDWQDGRGGENERGRPWSRWELAERRFTFENGDVLVDEGPADMEPRAARPRRERQGRRGRGRGGFRRGRRLPSYEK</sequence>
<feature type="compositionally biased region" description="Basic and acidic residues" evidence="1">
    <location>
        <begin position="141"/>
        <end position="152"/>
    </location>
</feature>
<dbReference type="AlphaFoldDB" id="A0A6A6NYD0"/>
<dbReference type="EMBL" id="MU001683">
    <property type="protein sequence ID" value="KAF2456507.1"/>
    <property type="molecule type" value="Genomic_DNA"/>
</dbReference>
<feature type="compositionally biased region" description="Polar residues" evidence="1">
    <location>
        <begin position="240"/>
        <end position="251"/>
    </location>
</feature>
<dbReference type="Pfam" id="PF02037">
    <property type="entry name" value="SAP"/>
    <property type="match status" value="1"/>
</dbReference>
<accession>A0A6A6NYD0</accession>
<dbReference type="CDD" id="cd12432">
    <property type="entry name" value="RRM_ACINU"/>
    <property type="match status" value="1"/>
</dbReference>
<dbReference type="InterPro" id="IPR036361">
    <property type="entry name" value="SAP_dom_sf"/>
</dbReference>
<dbReference type="OrthoDB" id="5348404at2759"/>